<feature type="transmembrane region" description="Helical" evidence="5">
    <location>
        <begin position="237"/>
        <end position="255"/>
    </location>
</feature>
<comment type="caution">
    <text evidence="7">The sequence shown here is derived from an EMBL/GenBank/DDBJ whole genome shotgun (WGS) entry which is preliminary data.</text>
</comment>
<name>A0A2U2AHB5_9GAMM</name>
<dbReference type="InterPro" id="IPR051533">
    <property type="entry name" value="WaaL-like"/>
</dbReference>
<keyword evidence="4 5" id="KW-0472">Membrane</keyword>
<proteinExistence type="predicted"/>
<dbReference type="GO" id="GO:0016020">
    <property type="term" value="C:membrane"/>
    <property type="evidence" value="ECO:0007669"/>
    <property type="project" value="UniProtKB-SubCell"/>
</dbReference>
<organism evidence="7 8">
    <name type="scientific">Ignatzschineria ureiclastica</name>
    <dbReference type="NCBI Taxonomy" id="472582"/>
    <lineage>
        <taxon>Bacteria</taxon>
        <taxon>Pseudomonadati</taxon>
        <taxon>Pseudomonadota</taxon>
        <taxon>Gammaproteobacteria</taxon>
        <taxon>Cardiobacteriales</taxon>
        <taxon>Ignatzschineriaceae</taxon>
        <taxon>Ignatzschineria</taxon>
    </lineage>
</organism>
<feature type="transmembrane region" description="Helical" evidence="5">
    <location>
        <begin position="158"/>
        <end position="178"/>
    </location>
</feature>
<dbReference type="PANTHER" id="PTHR37422">
    <property type="entry name" value="TEICHURONIC ACID BIOSYNTHESIS PROTEIN TUAE"/>
    <property type="match status" value="1"/>
</dbReference>
<dbReference type="InterPro" id="IPR007016">
    <property type="entry name" value="O-antigen_ligase-rel_domated"/>
</dbReference>
<evidence type="ECO:0000256" key="3">
    <source>
        <dbReference type="ARBA" id="ARBA00022989"/>
    </source>
</evidence>
<feature type="transmembrane region" description="Helical" evidence="5">
    <location>
        <begin position="34"/>
        <end position="51"/>
    </location>
</feature>
<accession>A0A2U2AHB5</accession>
<feature type="transmembrane region" description="Helical" evidence="5">
    <location>
        <begin position="63"/>
        <end position="82"/>
    </location>
</feature>
<feature type="transmembrane region" description="Helical" evidence="5">
    <location>
        <begin position="212"/>
        <end position="230"/>
    </location>
</feature>
<evidence type="ECO:0000313" key="8">
    <source>
        <dbReference type="Proteomes" id="UP000245020"/>
    </source>
</evidence>
<evidence type="ECO:0000259" key="6">
    <source>
        <dbReference type="Pfam" id="PF04932"/>
    </source>
</evidence>
<evidence type="ECO:0000313" key="7">
    <source>
        <dbReference type="EMBL" id="PWD82048.1"/>
    </source>
</evidence>
<dbReference type="AlphaFoldDB" id="A0A2U2AHB5"/>
<reference evidence="8" key="1">
    <citation type="submission" date="2018-05" db="EMBL/GenBank/DDBJ databases">
        <title>Ignatzschineria dubaiensis sp. nov., isolated from necrotic foot tissues of dromedaries (Camelus dromedarius) and associated maggots in Dubai, United Arab Emirates.</title>
        <authorList>
            <person name="Tsang C.C."/>
            <person name="Tang J.Y.M."/>
            <person name="Fong J.Y.H."/>
            <person name="Kinne J."/>
            <person name="Lee H.H."/>
            <person name="Joseph M."/>
            <person name="Jose S."/>
            <person name="Schuster R.K."/>
            <person name="Tang Y."/>
            <person name="Sivakumar S."/>
            <person name="Chen J.H.K."/>
            <person name="Teng J.L.L."/>
            <person name="Lau S.K.P."/>
            <person name="Wernery U."/>
            <person name="Woo P.C.Y."/>
        </authorList>
    </citation>
    <scope>NUCLEOTIDE SEQUENCE [LARGE SCALE GENOMIC DNA]</scope>
    <source>
        <strain evidence="8">KCTC 22644</strain>
    </source>
</reference>
<evidence type="ECO:0000256" key="1">
    <source>
        <dbReference type="ARBA" id="ARBA00004141"/>
    </source>
</evidence>
<feature type="domain" description="O-antigen ligase-related" evidence="6">
    <location>
        <begin position="196"/>
        <end position="347"/>
    </location>
</feature>
<evidence type="ECO:0000256" key="2">
    <source>
        <dbReference type="ARBA" id="ARBA00022692"/>
    </source>
</evidence>
<evidence type="ECO:0000256" key="4">
    <source>
        <dbReference type="ARBA" id="ARBA00023136"/>
    </source>
</evidence>
<feature type="transmembrane region" description="Helical" evidence="5">
    <location>
        <begin position="185"/>
        <end position="206"/>
    </location>
</feature>
<keyword evidence="2 5" id="KW-0812">Transmembrane</keyword>
<dbReference type="Proteomes" id="UP000245020">
    <property type="component" value="Unassembled WGS sequence"/>
</dbReference>
<gene>
    <name evidence="7" type="ORF">DC083_02365</name>
</gene>
<dbReference type="PANTHER" id="PTHR37422:SF13">
    <property type="entry name" value="LIPOPOLYSACCHARIDE BIOSYNTHESIS PROTEIN PA4999-RELATED"/>
    <property type="match status" value="1"/>
</dbReference>
<feature type="transmembrane region" description="Helical" evidence="5">
    <location>
        <begin position="363"/>
        <end position="382"/>
    </location>
</feature>
<sequence length="411" mass="47566">MTINSLKNFCKNNLFLFFYILLFTMILGRPTLEVVASIGTLLSFYLLVRHWNYYFNELINNRYLYVALAFVIPIGVSLIDTLNMSKALSVFLQMLRYLFIGVIAVAMTQNIQNYVRLAQFTFYTLMFICIDAIVQWLTDYNIYGYNPVTINRVTGVFSYYHISYFLGTFAPIVLFYLYKKLKEKFTLLRITLSIIASLLLITTVIIGGARAGMVSLLVSIVLFIGYLFYTEAVKHKLRFLAGAFVVLAIGIGVVSQSQMVQERFHNTTSTFGSDQFMDQFTSYRTNIWYVGFKEIPNYWVNGVGPRAFDKIYQTYPDDYKIFTYVHQPHLHGLEVMIETGIIGFIPYLLVLLYLFIRMFKAKAGNEWIMVGFVAMMPINSHVGLYENFWMPLVWIPIMLGLAEGYKIENKL</sequence>
<feature type="transmembrane region" description="Helical" evidence="5">
    <location>
        <begin position="12"/>
        <end position="28"/>
    </location>
</feature>
<feature type="transmembrane region" description="Helical" evidence="5">
    <location>
        <begin position="120"/>
        <end position="138"/>
    </location>
</feature>
<feature type="transmembrane region" description="Helical" evidence="5">
    <location>
        <begin position="335"/>
        <end position="356"/>
    </location>
</feature>
<protein>
    <recommendedName>
        <fullName evidence="6">O-antigen ligase-related domain-containing protein</fullName>
    </recommendedName>
</protein>
<evidence type="ECO:0000256" key="5">
    <source>
        <dbReference type="SAM" id="Phobius"/>
    </source>
</evidence>
<dbReference type="EMBL" id="QEWQ01000001">
    <property type="protein sequence ID" value="PWD82048.1"/>
    <property type="molecule type" value="Genomic_DNA"/>
</dbReference>
<keyword evidence="3 5" id="KW-1133">Transmembrane helix</keyword>
<comment type="subcellular location">
    <subcellularLocation>
        <location evidence="1">Membrane</location>
        <topology evidence="1">Multi-pass membrane protein</topology>
    </subcellularLocation>
</comment>
<feature type="transmembrane region" description="Helical" evidence="5">
    <location>
        <begin position="88"/>
        <end position="108"/>
    </location>
</feature>
<keyword evidence="8" id="KW-1185">Reference proteome</keyword>
<dbReference type="Pfam" id="PF04932">
    <property type="entry name" value="Wzy_C"/>
    <property type="match status" value="1"/>
</dbReference>